<dbReference type="EC" id="3.4.16.4" evidence="6"/>
<comment type="caution">
    <text evidence="30">The sequence shown here is derived from an EMBL/GenBank/DDBJ whole genome shotgun (WGS) entry which is preliminary data.</text>
</comment>
<dbReference type="GO" id="GO:0030288">
    <property type="term" value="C:outer membrane-bounded periplasmic space"/>
    <property type="evidence" value="ECO:0007669"/>
    <property type="project" value="TreeGrafter"/>
</dbReference>
<evidence type="ECO:0000256" key="10">
    <source>
        <dbReference type="ARBA" id="ARBA00022670"/>
    </source>
</evidence>
<evidence type="ECO:0000256" key="15">
    <source>
        <dbReference type="ARBA" id="ARBA00022960"/>
    </source>
</evidence>
<dbReference type="Gene3D" id="3.40.710.10">
    <property type="entry name" value="DD-peptidase/beta-lactamase superfamily"/>
    <property type="match status" value="1"/>
</dbReference>
<keyword evidence="31" id="KW-1185">Reference proteome</keyword>
<dbReference type="GO" id="GO:0009252">
    <property type="term" value="P:peptidoglycan biosynthetic process"/>
    <property type="evidence" value="ECO:0007669"/>
    <property type="project" value="UniProtKB-UniPathway"/>
</dbReference>
<evidence type="ECO:0000256" key="9">
    <source>
        <dbReference type="ARBA" id="ARBA00022645"/>
    </source>
</evidence>
<protein>
    <recommendedName>
        <fullName evidence="7">Penicillin-binding protein 1A</fullName>
        <ecNumber evidence="24">2.4.99.28</ecNumber>
        <ecNumber evidence="6">3.4.16.4</ecNumber>
    </recommendedName>
</protein>
<evidence type="ECO:0000256" key="23">
    <source>
        <dbReference type="ARBA" id="ARBA00034000"/>
    </source>
</evidence>
<gene>
    <name evidence="30" type="ORF">D7024_12065</name>
</gene>
<dbReference type="GO" id="GO:0046677">
    <property type="term" value="P:response to antibiotic"/>
    <property type="evidence" value="ECO:0007669"/>
    <property type="project" value="UniProtKB-KW"/>
</dbReference>
<evidence type="ECO:0000256" key="7">
    <source>
        <dbReference type="ARBA" id="ARBA00018638"/>
    </source>
</evidence>
<keyword evidence="13" id="KW-0812">Transmembrane</keyword>
<evidence type="ECO:0000256" key="1">
    <source>
        <dbReference type="ARBA" id="ARBA00002624"/>
    </source>
</evidence>
<keyword evidence="20" id="KW-0046">Antibiotic resistance</keyword>
<name>A0A494X332_9FIRM</name>
<comment type="subcellular location">
    <subcellularLocation>
        <location evidence="2">Cell membrane</location>
        <topology evidence="2">Single-pass type II membrane protein</topology>
    </subcellularLocation>
</comment>
<dbReference type="GO" id="GO:0008955">
    <property type="term" value="F:peptidoglycan glycosyltransferase activity"/>
    <property type="evidence" value="ECO:0007669"/>
    <property type="project" value="UniProtKB-EC"/>
</dbReference>
<dbReference type="UniPathway" id="UPA00219"/>
<dbReference type="InterPro" id="IPR012338">
    <property type="entry name" value="Beta-lactam/transpept-like"/>
</dbReference>
<keyword evidence="19" id="KW-0472">Membrane</keyword>
<keyword evidence="8" id="KW-1003">Cell membrane</keyword>
<dbReference type="AlphaFoldDB" id="A0A494X332"/>
<evidence type="ECO:0000256" key="25">
    <source>
        <dbReference type="ARBA" id="ARBA00049902"/>
    </source>
</evidence>
<keyword evidence="16" id="KW-0735">Signal-anchor</keyword>
<keyword evidence="10" id="KW-0645">Protease</keyword>
<feature type="domain" description="Penicillin-binding protein transpeptidase" evidence="28">
    <location>
        <begin position="333"/>
        <end position="604"/>
    </location>
</feature>
<dbReference type="NCBIfam" id="TIGR02074">
    <property type="entry name" value="PBP_1a_fam"/>
    <property type="match status" value="1"/>
</dbReference>
<proteinExistence type="inferred from homology"/>
<evidence type="ECO:0000256" key="19">
    <source>
        <dbReference type="ARBA" id="ARBA00023136"/>
    </source>
</evidence>
<feature type="compositionally biased region" description="Pro residues" evidence="27">
    <location>
        <begin position="742"/>
        <end position="754"/>
    </location>
</feature>
<reference evidence="30 31" key="1">
    <citation type="submission" date="2018-10" db="EMBL/GenBank/DDBJ databases">
        <authorList>
            <person name="Grouzdev D.S."/>
            <person name="Krutkina M.S."/>
            <person name="Tourova T.P."/>
            <person name="Nazina T.N."/>
        </authorList>
    </citation>
    <scope>NUCLEOTIDE SEQUENCE [LARGE SCALE GENOMIC DNA]</scope>
    <source>
        <strain evidence="30 31">435</strain>
    </source>
</reference>
<dbReference type="FunFam" id="1.10.3810.10:FF:000001">
    <property type="entry name" value="Penicillin-binding protein 1A"/>
    <property type="match status" value="1"/>
</dbReference>
<dbReference type="InterPro" id="IPR036950">
    <property type="entry name" value="PBP_transglycosylase"/>
</dbReference>
<dbReference type="Proteomes" id="UP000271256">
    <property type="component" value="Unassembled WGS sequence"/>
</dbReference>
<comment type="pathway">
    <text evidence="3">Cell wall biogenesis; peptidoglycan biosynthesis.</text>
</comment>
<dbReference type="GO" id="GO:0071555">
    <property type="term" value="P:cell wall organization"/>
    <property type="evidence" value="ECO:0007669"/>
    <property type="project" value="UniProtKB-KW"/>
</dbReference>
<evidence type="ECO:0000256" key="26">
    <source>
        <dbReference type="ARBA" id="ARBA00060592"/>
    </source>
</evidence>
<feature type="region of interest" description="Disordered" evidence="27">
    <location>
        <begin position="712"/>
        <end position="776"/>
    </location>
</feature>
<dbReference type="RefSeq" id="WP_121452027.1">
    <property type="nucleotide sequence ID" value="NZ_RBWE01000001.1"/>
</dbReference>
<dbReference type="Gene3D" id="1.10.3810.10">
    <property type="entry name" value="Biosynthetic peptidoglycan transglycosylase-like"/>
    <property type="match status" value="1"/>
</dbReference>
<comment type="pathway">
    <text evidence="26">Glycan biosynthesis.</text>
</comment>
<dbReference type="GO" id="GO:0006508">
    <property type="term" value="P:proteolysis"/>
    <property type="evidence" value="ECO:0007669"/>
    <property type="project" value="UniProtKB-KW"/>
</dbReference>
<evidence type="ECO:0000256" key="12">
    <source>
        <dbReference type="ARBA" id="ARBA00022679"/>
    </source>
</evidence>
<evidence type="ECO:0000256" key="13">
    <source>
        <dbReference type="ARBA" id="ARBA00022692"/>
    </source>
</evidence>
<keyword evidence="22" id="KW-0961">Cell wall biogenesis/degradation</keyword>
<comment type="catalytic activity">
    <reaction evidence="23">
        <text>Preferential cleavage: (Ac)2-L-Lys-D-Ala-|-D-Ala. Also transpeptidation of peptidyl-alanyl moieties that are N-acyl substituents of D-alanine.</text>
        <dbReference type="EC" id="3.4.16.4"/>
    </reaction>
</comment>
<evidence type="ECO:0000256" key="18">
    <source>
        <dbReference type="ARBA" id="ARBA00022989"/>
    </source>
</evidence>
<evidence type="ECO:0000256" key="21">
    <source>
        <dbReference type="ARBA" id="ARBA00023268"/>
    </source>
</evidence>
<keyword evidence="9" id="KW-0121">Carboxypeptidase</keyword>
<evidence type="ECO:0000256" key="5">
    <source>
        <dbReference type="ARBA" id="ARBA00007739"/>
    </source>
</evidence>
<comment type="catalytic activity">
    <reaction evidence="25">
        <text>[GlcNAc-(1-&gt;4)-Mur2Ac(oyl-L-Ala-gamma-D-Glu-L-Lys-D-Ala-D-Ala)](n)-di-trans,octa-cis-undecaprenyl diphosphate + beta-D-GlcNAc-(1-&gt;4)-Mur2Ac(oyl-L-Ala-gamma-D-Glu-L-Lys-D-Ala-D-Ala)-di-trans,octa-cis-undecaprenyl diphosphate = [GlcNAc-(1-&gt;4)-Mur2Ac(oyl-L-Ala-gamma-D-Glu-L-Lys-D-Ala-D-Ala)](n+1)-di-trans,octa-cis-undecaprenyl diphosphate + di-trans,octa-cis-undecaprenyl diphosphate + H(+)</text>
        <dbReference type="Rhea" id="RHEA:23708"/>
        <dbReference type="Rhea" id="RHEA-COMP:9602"/>
        <dbReference type="Rhea" id="RHEA-COMP:9603"/>
        <dbReference type="ChEBI" id="CHEBI:15378"/>
        <dbReference type="ChEBI" id="CHEBI:58405"/>
        <dbReference type="ChEBI" id="CHEBI:60033"/>
        <dbReference type="ChEBI" id="CHEBI:78435"/>
        <dbReference type="EC" id="2.4.99.28"/>
    </reaction>
</comment>
<evidence type="ECO:0000256" key="24">
    <source>
        <dbReference type="ARBA" id="ARBA00044770"/>
    </source>
</evidence>
<dbReference type="EC" id="2.4.99.28" evidence="24"/>
<organism evidence="30 31">
    <name type="scientific">Desulfofundulus salinus</name>
    <dbReference type="NCBI Taxonomy" id="2419843"/>
    <lineage>
        <taxon>Bacteria</taxon>
        <taxon>Bacillati</taxon>
        <taxon>Bacillota</taxon>
        <taxon>Clostridia</taxon>
        <taxon>Eubacteriales</taxon>
        <taxon>Peptococcaceae</taxon>
        <taxon>Desulfofundulus</taxon>
    </lineage>
</organism>
<dbReference type="Pfam" id="PF00912">
    <property type="entry name" value="Transgly"/>
    <property type="match status" value="1"/>
</dbReference>
<dbReference type="SUPFAM" id="SSF56601">
    <property type="entry name" value="beta-lactamase/transpeptidase-like"/>
    <property type="match status" value="1"/>
</dbReference>
<dbReference type="GO" id="GO:0009002">
    <property type="term" value="F:serine-type D-Ala-D-Ala carboxypeptidase activity"/>
    <property type="evidence" value="ECO:0007669"/>
    <property type="project" value="UniProtKB-EC"/>
</dbReference>
<evidence type="ECO:0000256" key="14">
    <source>
        <dbReference type="ARBA" id="ARBA00022801"/>
    </source>
</evidence>
<evidence type="ECO:0000259" key="29">
    <source>
        <dbReference type="Pfam" id="PF00912"/>
    </source>
</evidence>
<evidence type="ECO:0000256" key="6">
    <source>
        <dbReference type="ARBA" id="ARBA00012448"/>
    </source>
</evidence>
<dbReference type="InterPro" id="IPR023346">
    <property type="entry name" value="Lysozyme-like_dom_sf"/>
</dbReference>
<dbReference type="InterPro" id="IPR001264">
    <property type="entry name" value="Glyco_trans_51"/>
</dbReference>
<dbReference type="GO" id="GO:0005886">
    <property type="term" value="C:plasma membrane"/>
    <property type="evidence" value="ECO:0007669"/>
    <property type="project" value="UniProtKB-SubCell"/>
</dbReference>
<dbReference type="EMBL" id="RBWE01000001">
    <property type="protein sequence ID" value="RKO67617.1"/>
    <property type="molecule type" value="Genomic_DNA"/>
</dbReference>
<comment type="similarity">
    <text evidence="5">In the N-terminal section; belongs to the glycosyltransferase 51 family.</text>
</comment>
<evidence type="ECO:0000256" key="20">
    <source>
        <dbReference type="ARBA" id="ARBA00023251"/>
    </source>
</evidence>
<comment type="similarity">
    <text evidence="4">In the C-terminal section; belongs to the transpeptidase family.</text>
</comment>
<evidence type="ECO:0000259" key="28">
    <source>
        <dbReference type="Pfam" id="PF00905"/>
    </source>
</evidence>
<keyword evidence="21" id="KW-0511">Multifunctional enzyme</keyword>
<feature type="compositionally biased region" description="Low complexity" evidence="27">
    <location>
        <begin position="726"/>
        <end position="741"/>
    </location>
</feature>
<evidence type="ECO:0000256" key="3">
    <source>
        <dbReference type="ARBA" id="ARBA00004752"/>
    </source>
</evidence>
<dbReference type="GO" id="GO:0008658">
    <property type="term" value="F:penicillin binding"/>
    <property type="evidence" value="ECO:0007669"/>
    <property type="project" value="InterPro"/>
</dbReference>
<feature type="domain" description="Glycosyl transferase family 51" evidence="29">
    <location>
        <begin position="62"/>
        <end position="236"/>
    </location>
</feature>
<evidence type="ECO:0000313" key="31">
    <source>
        <dbReference type="Proteomes" id="UP000271256"/>
    </source>
</evidence>
<evidence type="ECO:0000256" key="17">
    <source>
        <dbReference type="ARBA" id="ARBA00022984"/>
    </source>
</evidence>
<dbReference type="PANTHER" id="PTHR32282:SF33">
    <property type="entry name" value="PEPTIDOGLYCAN GLYCOSYLTRANSFERASE"/>
    <property type="match status" value="1"/>
</dbReference>
<accession>A0A494X332</accession>
<comment type="function">
    <text evidence="1">Cell wall formation. Synthesis of cross-linked peptidoglycan from the lipid intermediates. The enzyme has a penicillin-insensitive transglycosylase N-terminal domain (formation of linear glycan strands) and a penicillin-sensitive transpeptidase C-terminal domain (cross-linking of the peptide subunits).</text>
</comment>
<dbReference type="Pfam" id="PF00905">
    <property type="entry name" value="Transpeptidase"/>
    <property type="match status" value="1"/>
</dbReference>
<evidence type="ECO:0000256" key="27">
    <source>
        <dbReference type="SAM" id="MobiDB-lite"/>
    </source>
</evidence>
<evidence type="ECO:0000256" key="11">
    <source>
        <dbReference type="ARBA" id="ARBA00022676"/>
    </source>
</evidence>
<dbReference type="OrthoDB" id="9766909at2"/>
<evidence type="ECO:0000313" key="30">
    <source>
        <dbReference type="EMBL" id="RKO67617.1"/>
    </source>
</evidence>
<dbReference type="PANTHER" id="PTHR32282">
    <property type="entry name" value="BINDING PROTEIN TRANSPEPTIDASE, PUTATIVE-RELATED"/>
    <property type="match status" value="1"/>
</dbReference>
<evidence type="ECO:0000256" key="4">
    <source>
        <dbReference type="ARBA" id="ARBA00007090"/>
    </source>
</evidence>
<dbReference type="GO" id="GO:0008360">
    <property type="term" value="P:regulation of cell shape"/>
    <property type="evidence" value="ECO:0007669"/>
    <property type="project" value="UniProtKB-KW"/>
</dbReference>
<sequence>MARRKKRRLNVFRLLIFLFLLLMIAGGGAALGLVAISIKDLPAWSEEKLLSNTSTSLYDQNKELIARIGEENRVPVHLKDIPKHVREAFLAIEDVRFYQHRGVDLRGIARAAWINITGGRVQEGGSTITQQLVKLSFLSHERTFKRKIQQVILAIMVERRYTKDEILEMYLNKVYFGEGAYGIQSAAETYFNKPARELTLSEGALLAGLVQAPSAYSPFRNPEGATRRRNLVLDNMARYGFITAEQAAQARAIQLDDMLKPGKGRQYPYPYFVDYVTEQLVNKYGTEQVFKGGLRVYTTLDPVIQDAAEKALSDPRNFPASVRDNQGILQPQGAAVVLDPHTGHIKAIVGGREHTHRLQWNRATMAPGRQPGSTFKPIIAYGPAIEYKGMAPASVIDDIPVKYGNYTPRNYDGRYRGLVTMRTAIAKSINVVAVKVLMDHVGIANALKFARGLGINLNPNTHGASIALGGLHEGVTPLQMAAAYGAFANQGIYLEPTAITRVEDASGHVIYEYQPKPVQAMKATTAYLITDMLKTVIESGTGTNARIGRPAAGKTGTSDQGKDLWFAGYTPELVGVVWIGYDKPRAMPHEFGGHYPALIWRQIMTQALKNTPVRDFPRPEGIISATVDSKSGLLPGPNTPPSDLVTDLFAQGTVPARVDDTHVLVEICATTGQLAGQYCPDRITRVMIKLPYNVPSFVEDYAQRVPTTVCTLHTAEGPAPPPESPGQPDQPGQPGQPGEVIPGPPGQPNPPGQPAPGLNRLPEPQGQTGNGREGIRLLREEINPGLEWFRHKKWAE</sequence>
<dbReference type="InterPro" id="IPR001460">
    <property type="entry name" value="PCN-bd_Tpept"/>
</dbReference>
<keyword evidence="11" id="KW-0328">Glycosyltransferase</keyword>
<evidence type="ECO:0000256" key="22">
    <source>
        <dbReference type="ARBA" id="ARBA00023316"/>
    </source>
</evidence>
<dbReference type="SUPFAM" id="SSF53955">
    <property type="entry name" value="Lysozyme-like"/>
    <property type="match status" value="1"/>
</dbReference>
<keyword evidence="12" id="KW-0808">Transferase</keyword>
<evidence type="ECO:0000256" key="8">
    <source>
        <dbReference type="ARBA" id="ARBA00022475"/>
    </source>
</evidence>
<dbReference type="InterPro" id="IPR050396">
    <property type="entry name" value="Glycosyltr_51/Transpeptidase"/>
</dbReference>
<keyword evidence="15" id="KW-0133">Cell shape</keyword>
<evidence type="ECO:0000256" key="16">
    <source>
        <dbReference type="ARBA" id="ARBA00022968"/>
    </source>
</evidence>
<keyword evidence="17" id="KW-0573">Peptidoglycan synthesis</keyword>
<keyword evidence="18" id="KW-1133">Transmembrane helix</keyword>
<evidence type="ECO:0000256" key="2">
    <source>
        <dbReference type="ARBA" id="ARBA00004401"/>
    </source>
</evidence>
<keyword evidence="14" id="KW-0378">Hydrolase</keyword>